<feature type="repeat" description="ANK" evidence="3">
    <location>
        <begin position="172"/>
        <end position="204"/>
    </location>
</feature>
<dbReference type="PANTHER" id="PTHR24201">
    <property type="entry name" value="ANK_REP_REGION DOMAIN-CONTAINING PROTEIN"/>
    <property type="match status" value="1"/>
</dbReference>
<protein>
    <submittedName>
        <fullName evidence="5">Ankyrin repeat domain-containing protein</fullName>
    </submittedName>
</protein>
<keyword evidence="6" id="KW-1185">Reference proteome</keyword>
<evidence type="ECO:0000313" key="6">
    <source>
        <dbReference type="Proteomes" id="UP001061302"/>
    </source>
</evidence>
<dbReference type="InterPro" id="IPR002110">
    <property type="entry name" value="Ankyrin_rpt"/>
</dbReference>
<evidence type="ECO:0000256" key="3">
    <source>
        <dbReference type="PROSITE-ProRule" id="PRU00023"/>
    </source>
</evidence>
<dbReference type="PANTHER" id="PTHR24201:SF14">
    <property type="entry name" value="CYCLIN-DEPENDENT KINASE 4 INHIBITOR C-LIKE"/>
    <property type="match status" value="1"/>
</dbReference>
<evidence type="ECO:0000259" key="4">
    <source>
        <dbReference type="Pfam" id="PF14062"/>
    </source>
</evidence>
<organism evidence="5 6">
    <name type="scientific">Chitiniphilus purpureus</name>
    <dbReference type="NCBI Taxonomy" id="2981137"/>
    <lineage>
        <taxon>Bacteria</taxon>
        <taxon>Pseudomonadati</taxon>
        <taxon>Pseudomonadota</taxon>
        <taxon>Betaproteobacteria</taxon>
        <taxon>Neisseriales</taxon>
        <taxon>Chitinibacteraceae</taxon>
        <taxon>Chitiniphilus</taxon>
    </lineage>
</organism>
<dbReference type="EMBL" id="CP106753">
    <property type="protein sequence ID" value="UXY16204.1"/>
    <property type="molecule type" value="Genomic_DNA"/>
</dbReference>
<accession>A0ABY6DPB9</accession>
<dbReference type="SMART" id="SM00248">
    <property type="entry name" value="ANK"/>
    <property type="match status" value="4"/>
</dbReference>
<dbReference type="Proteomes" id="UP001061302">
    <property type="component" value="Chromosome"/>
</dbReference>
<dbReference type="Pfam" id="PF13637">
    <property type="entry name" value="Ank_4"/>
    <property type="match status" value="1"/>
</dbReference>
<dbReference type="Pfam" id="PF12796">
    <property type="entry name" value="Ank_2"/>
    <property type="match status" value="1"/>
</dbReference>
<proteinExistence type="predicted"/>
<gene>
    <name evidence="5" type="ORF">N8I74_04060</name>
</gene>
<feature type="repeat" description="ANK" evidence="3">
    <location>
        <begin position="34"/>
        <end position="68"/>
    </location>
</feature>
<sequence length="381" mass="41094">MTDLALLSGIYWTDLDGIRARHAAGADVNAVDANGRTPLTEAILGGTGYPAVVKLLLELHADPSVEDANGYTPWLAYRSMAGNPVTERAQSRIRALLEAHGASRAGEAVFELQARAGAGDIAAVRGLLEQGVRIETPFCSPLGAALFEGHPQIAELLLQSGANPEGCEPQAAGLSPLMHAADMGLLPMVQLLVQYGADVTRAADGEDGCMTAAWYARQKGHHDVADWLAQQHPAAERCRIPQSALGDGPKAKYLALYRCYTNGRNHGLDTDAIVRQLSAWDKRHGIQVQDVATDRVTVQFIDLPDDVGKLVKEIDKLCPDVIGQHFGLLDEHAAQFTVAGQAVPADLAALLQDLDPGHRQFGQQVLGRWLRTHRAVQLWWD</sequence>
<dbReference type="Pfam" id="PF14062">
    <property type="entry name" value="DUF4253"/>
    <property type="match status" value="1"/>
</dbReference>
<reference evidence="5" key="1">
    <citation type="submission" date="2022-10" db="EMBL/GenBank/DDBJ databases">
        <title>Chitiniphilus purpureus sp. nov., a novel chitin-degrading bacterium isolated from crawfish pond sediment.</title>
        <authorList>
            <person name="Li K."/>
        </authorList>
    </citation>
    <scope>NUCLEOTIDE SEQUENCE</scope>
    <source>
        <strain evidence="5">CD1</strain>
    </source>
</reference>
<dbReference type="PROSITE" id="PS50297">
    <property type="entry name" value="ANK_REP_REGION"/>
    <property type="match status" value="2"/>
</dbReference>
<keyword evidence="2 3" id="KW-0040">ANK repeat</keyword>
<feature type="domain" description="DUF4253" evidence="4">
    <location>
        <begin position="255"/>
        <end position="381"/>
    </location>
</feature>
<dbReference type="InterPro" id="IPR036770">
    <property type="entry name" value="Ankyrin_rpt-contain_sf"/>
</dbReference>
<dbReference type="SUPFAM" id="SSF48403">
    <property type="entry name" value="Ankyrin repeat"/>
    <property type="match status" value="1"/>
</dbReference>
<evidence type="ECO:0000256" key="1">
    <source>
        <dbReference type="ARBA" id="ARBA00022737"/>
    </source>
</evidence>
<keyword evidence="1" id="KW-0677">Repeat</keyword>
<dbReference type="PROSITE" id="PS50088">
    <property type="entry name" value="ANK_REPEAT"/>
    <property type="match status" value="2"/>
</dbReference>
<name>A0ABY6DPB9_9NEIS</name>
<dbReference type="InterPro" id="IPR050776">
    <property type="entry name" value="Ank_Repeat/CDKN_Inhibitor"/>
</dbReference>
<dbReference type="InterPro" id="IPR025349">
    <property type="entry name" value="DUF4253"/>
</dbReference>
<evidence type="ECO:0000256" key="2">
    <source>
        <dbReference type="ARBA" id="ARBA00023043"/>
    </source>
</evidence>
<evidence type="ECO:0000313" key="5">
    <source>
        <dbReference type="EMBL" id="UXY16204.1"/>
    </source>
</evidence>
<dbReference type="Gene3D" id="1.25.40.20">
    <property type="entry name" value="Ankyrin repeat-containing domain"/>
    <property type="match status" value="1"/>
</dbReference>
<dbReference type="RefSeq" id="WP_263125650.1">
    <property type="nucleotide sequence ID" value="NZ_CP106753.1"/>
</dbReference>